<feature type="transmembrane region" description="Helical" evidence="1">
    <location>
        <begin position="45"/>
        <end position="65"/>
    </location>
</feature>
<dbReference type="EMBL" id="JXTB01000369">
    <property type="protein sequence ID" value="PON43554.1"/>
    <property type="molecule type" value="Genomic_DNA"/>
</dbReference>
<sequence>MTRKAGQIKVPLPNLWFYDQAKSKFVNHSLGITTKCFGKRITRQYATLVGIAISMIFMILCSITATKVETRKLDMVKSHVSRSYPLTRQSCGT</sequence>
<name>A0A2P5B428_PARAD</name>
<keyword evidence="1" id="KW-0472">Membrane</keyword>
<gene>
    <name evidence="2" type="ORF">PanWU01x14_273270</name>
</gene>
<dbReference type="Proteomes" id="UP000237105">
    <property type="component" value="Unassembled WGS sequence"/>
</dbReference>
<keyword evidence="3" id="KW-1185">Reference proteome</keyword>
<comment type="caution">
    <text evidence="2">The sequence shown here is derived from an EMBL/GenBank/DDBJ whole genome shotgun (WGS) entry which is preliminary data.</text>
</comment>
<evidence type="ECO:0000313" key="3">
    <source>
        <dbReference type="Proteomes" id="UP000237105"/>
    </source>
</evidence>
<evidence type="ECO:0000256" key="1">
    <source>
        <dbReference type="SAM" id="Phobius"/>
    </source>
</evidence>
<proteinExistence type="predicted"/>
<dbReference type="AlphaFoldDB" id="A0A2P5B428"/>
<protein>
    <submittedName>
        <fullName evidence="2">Uncharacterized protein</fullName>
    </submittedName>
</protein>
<accession>A0A2P5B428</accession>
<keyword evidence="1" id="KW-0812">Transmembrane</keyword>
<keyword evidence="1" id="KW-1133">Transmembrane helix</keyword>
<reference evidence="3" key="1">
    <citation type="submission" date="2016-06" db="EMBL/GenBank/DDBJ databases">
        <title>Parallel loss of symbiosis genes in relatives of nitrogen-fixing non-legume Parasponia.</title>
        <authorList>
            <person name="Van Velzen R."/>
            <person name="Holmer R."/>
            <person name="Bu F."/>
            <person name="Rutten L."/>
            <person name="Van Zeijl A."/>
            <person name="Liu W."/>
            <person name="Santuari L."/>
            <person name="Cao Q."/>
            <person name="Sharma T."/>
            <person name="Shen D."/>
            <person name="Roswanjaya Y."/>
            <person name="Wardhani T."/>
            <person name="Kalhor M.S."/>
            <person name="Jansen J."/>
            <person name="Van den Hoogen J."/>
            <person name="Gungor B."/>
            <person name="Hartog M."/>
            <person name="Hontelez J."/>
            <person name="Verver J."/>
            <person name="Yang W.-C."/>
            <person name="Schijlen E."/>
            <person name="Repin R."/>
            <person name="Schilthuizen M."/>
            <person name="Schranz E."/>
            <person name="Heidstra R."/>
            <person name="Miyata K."/>
            <person name="Fedorova E."/>
            <person name="Kohlen W."/>
            <person name="Bisseling T."/>
            <person name="Smit S."/>
            <person name="Geurts R."/>
        </authorList>
    </citation>
    <scope>NUCLEOTIDE SEQUENCE [LARGE SCALE GENOMIC DNA]</scope>
    <source>
        <strain evidence="3">cv. WU1-14</strain>
    </source>
</reference>
<organism evidence="2 3">
    <name type="scientific">Parasponia andersonii</name>
    <name type="common">Sponia andersonii</name>
    <dbReference type="NCBI Taxonomy" id="3476"/>
    <lineage>
        <taxon>Eukaryota</taxon>
        <taxon>Viridiplantae</taxon>
        <taxon>Streptophyta</taxon>
        <taxon>Embryophyta</taxon>
        <taxon>Tracheophyta</taxon>
        <taxon>Spermatophyta</taxon>
        <taxon>Magnoliopsida</taxon>
        <taxon>eudicotyledons</taxon>
        <taxon>Gunneridae</taxon>
        <taxon>Pentapetalae</taxon>
        <taxon>rosids</taxon>
        <taxon>fabids</taxon>
        <taxon>Rosales</taxon>
        <taxon>Cannabaceae</taxon>
        <taxon>Parasponia</taxon>
    </lineage>
</organism>
<evidence type="ECO:0000313" key="2">
    <source>
        <dbReference type="EMBL" id="PON43554.1"/>
    </source>
</evidence>
<dbReference type="OrthoDB" id="1181826at2759"/>